<feature type="region of interest" description="Disordered" evidence="1">
    <location>
        <begin position="88"/>
        <end position="113"/>
    </location>
</feature>
<evidence type="ECO:0000313" key="2">
    <source>
        <dbReference type="EMBL" id="GJN39772.1"/>
    </source>
</evidence>
<evidence type="ECO:0000256" key="1">
    <source>
        <dbReference type="SAM" id="MobiDB-lite"/>
    </source>
</evidence>
<evidence type="ECO:0000313" key="3">
    <source>
        <dbReference type="Proteomes" id="UP001054889"/>
    </source>
</evidence>
<organism evidence="2 3">
    <name type="scientific">Eleusine coracana subsp. coracana</name>
    <dbReference type="NCBI Taxonomy" id="191504"/>
    <lineage>
        <taxon>Eukaryota</taxon>
        <taxon>Viridiplantae</taxon>
        <taxon>Streptophyta</taxon>
        <taxon>Embryophyta</taxon>
        <taxon>Tracheophyta</taxon>
        <taxon>Spermatophyta</taxon>
        <taxon>Magnoliopsida</taxon>
        <taxon>Liliopsida</taxon>
        <taxon>Poales</taxon>
        <taxon>Poaceae</taxon>
        <taxon>PACMAD clade</taxon>
        <taxon>Chloridoideae</taxon>
        <taxon>Cynodonteae</taxon>
        <taxon>Eleusininae</taxon>
        <taxon>Eleusine</taxon>
    </lineage>
</organism>
<feature type="region of interest" description="Disordered" evidence="1">
    <location>
        <begin position="1"/>
        <end position="24"/>
    </location>
</feature>
<gene>
    <name evidence="2" type="primary">gb28912</name>
    <name evidence="2" type="ORF">PR202_gb28912</name>
</gene>
<name>A0AAV5FYJ0_ELECO</name>
<keyword evidence="3" id="KW-1185">Reference proteome</keyword>
<sequence length="215" mass="22420">MAEQRGSTAIGHNGEWRRNGGRGWRRNGERIRAVRVASRLEAEARAAWRGAGTVASPGGGGGEVEAGSPGTHPLYGLLVCECCGSGSACPPSRTEPTHPRGAHGDPGRQAPTTSLPLWSASFLPASPVNQINLVSFLPLPSLPSPNATPRNAHRPPPRISPQLTSSRAPPDPDQTPSSDQSPPSAPARFDSGAPSGEEARSRPPMLLHRPSPAEA</sequence>
<dbReference type="AlphaFoldDB" id="A0AAV5FYJ0"/>
<accession>A0AAV5FYJ0</accession>
<proteinExistence type="predicted"/>
<protein>
    <submittedName>
        <fullName evidence="2">Uncharacterized protein</fullName>
    </submittedName>
</protein>
<dbReference type="Proteomes" id="UP001054889">
    <property type="component" value="Unassembled WGS sequence"/>
</dbReference>
<feature type="region of interest" description="Disordered" evidence="1">
    <location>
        <begin position="145"/>
        <end position="215"/>
    </location>
</feature>
<feature type="compositionally biased region" description="Basic and acidic residues" evidence="1">
    <location>
        <begin position="95"/>
        <end position="106"/>
    </location>
</feature>
<reference evidence="2" key="1">
    <citation type="journal article" date="2018" name="DNA Res.">
        <title>Multiple hybrid de novo genome assembly of finger millet, an orphan allotetraploid crop.</title>
        <authorList>
            <person name="Hatakeyama M."/>
            <person name="Aluri S."/>
            <person name="Balachadran M.T."/>
            <person name="Sivarajan S.R."/>
            <person name="Patrignani A."/>
            <person name="Gruter S."/>
            <person name="Poveda L."/>
            <person name="Shimizu-Inatsugi R."/>
            <person name="Baeten J."/>
            <person name="Francoijs K.J."/>
            <person name="Nataraja K.N."/>
            <person name="Reddy Y.A.N."/>
            <person name="Phadnis S."/>
            <person name="Ravikumar R.L."/>
            <person name="Schlapbach R."/>
            <person name="Sreeman S.M."/>
            <person name="Shimizu K.K."/>
        </authorList>
    </citation>
    <scope>NUCLEOTIDE SEQUENCE</scope>
</reference>
<reference evidence="2" key="2">
    <citation type="submission" date="2021-12" db="EMBL/GenBank/DDBJ databases">
        <title>Resequencing data analysis of finger millet.</title>
        <authorList>
            <person name="Hatakeyama M."/>
            <person name="Aluri S."/>
            <person name="Balachadran M.T."/>
            <person name="Sivarajan S.R."/>
            <person name="Poveda L."/>
            <person name="Shimizu-Inatsugi R."/>
            <person name="Schlapbach R."/>
            <person name="Sreeman S.M."/>
            <person name="Shimizu K.K."/>
        </authorList>
    </citation>
    <scope>NUCLEOTIDE SEQUENCE</scope>
</reference>
<dbReference type="EMBL" id="BQKI01000098">
    <property type="protein sequence ID" value="GJN39772.1"/>
    <property type="molecule type" value="Genomic_DNA"/>
</dbReference>
<comment type="caution">
    <text evidence="2">The sequence shown here is derived from an EMBL/GenBank/DDBJ whole genome shotgun (WGS) entry which is preliminary data.</text>
</comment>